<feature type="compositionally biased region" description="Pro residues" evidence="1">
    <location>
        <begin position="224"/>
        <end position="235"/>
    </location>
</feature>
<dbReference type="Proteomes" id="UP001497744">
    <property type="component" value="Unassembled WGS sequence"/>
</dbReference>
<dbReference type="AlphaFoldDB" id="A0AAV4LNG5"/>
<evidence type="ECO:0000313" key="3">
    <source>
        <dbReference type="Proteomes" id="UP001497744"/>
    </source>
</evidence>
<feature type="region of interest" description="Disordered" evidence="1">
    <location>
        <begin position="221"/>
        <end position="296"/>
    </location>
</feature>
<protein>
    <submittedName>
        <fullName evidence="2">Extracellular matrix-binding ebh</fullName>
    </submittedName>
</protein>
<accession>A0AAV4LNG5</accession>
<evidence type="ECO:0000256" key="1">
    <source>
        <dbReference type="SAM" id="MobiDB-lite"/>
    </source>
</evidence>
<sequence length="331" mass="35662">MSFVAAVGSELETMARAGKCSLRVPVPDTLKSGLEFLDMLYKDTSGLQRAVYGKLEQHLNTGNDEHITATLQNVFVNTSQLRSRIIGNSGIRSYGDYEGLKNSTYNGESCAYEVICLLVGFLPRLRSTLEFLEPKLKDFSTTGWGRPDFGDHRKKSELHNWLTKSSPAHGENELPGGYRPTHLIRNTGNSLHTSLFNLVGQSNGYLVKLCERIKKLESLYPPHKVTPPPVYPPASPRISGPLSHEQPSDVEPLRGQRGGSGEHSFYGAHDVPNGAAQSLQPKPSTPPPQPSSSAAPATGTVAAVVVAGGAAALYFNVGGIGTILKGLFGFH</sequence>
<comment type="caution">
    <text evidence="2">The sequence shown here is derived from an EMBL/GenBank/DDBJ whole genome shotgun (WGS) entry which is preliminary data.</text>
</comment>
<name>A0AAV4LNG5_BABCB</name>
<reference evidence="2 3" key="1">
    <citation type="submission" date="2021-06" db="EMBL/GenBank/DDBJ databases">
        <title>Genome sequence of Babesia caballi.</title>
        <authorList>
            <person name="Yamagishi J."/>
            <person name="Kidaka T."/>
            <person name="Ochi A."/>
        </authorList>
    </citation>
    <scope>NUCLEOTIDE SEQUENCE [LARGE SCALE GENOMIC DNA]</scope>
    <source>
        <strain evidence="2">USDA-D6B2</strain>
    </source>
</reference>
<proteinExistence type="predicted"/>
<dbReference type="RefSeq" id="XP_067713863.1">
    <property type="nucleotide sequence ID" value="XM_067857762.1"/>
</dbReference>
<dbReference type="EMBL" id="BPLF01000001">
    <property type="protein sequence ID" value="GIX61792.1"/>
    <property type="molecule type" value="Genomic_DNA"/>
</dbReference>
<organism evidence="2 3">
    <name type="scientific">Babesia caballi</name>
    <dbReference type="NCBI Taxonomy" id="5871"/>
    <lineage>
        <taxon>Eukaryota</taxon>
        <taxon>Sar</taxon>
        <taxon>Alveolata</taxon>
        <taxon>Apicomplexa</taxon>
        <taxon>Aconoidasida</taxon>
        <taxon>Piroplasmida</taxon>
        <taxon>Babesiidae</taxon>
        <taxon>Babesia</taxon>
    </lineage>
</organism>
<evidence type="ECO:0000313" key="2">
    <source>
        <dbReference type="EMBL" id="GIX61792.1"/>
    </source>
</evidence>
<dbReference type="GeneID" id="94193275"/>
<gene>
    <name evidence="2" type="ORF">BcabD6B2_12270</name>
</gene>
<keyword evidence="3" id="KW-1185">Reference proteome</keyword>